<dbReference type="InterPro" id="IPR025315">
    <property type="entry name" value="DUF4220"/>
</dbReference>
<feature type="domain" description="DUF4220" evidence="1">
    <location>
        <begin position="23"/>
        <end position="138"/>
    </location>
</feature>
<reference evidence="2" key="1">
    <citation type="submission" date="2015-06" db="UniProtKB">
        <authorList>
            <consortium name="EnsemblPlants"/>
        </authorList>
    </citation>
    <scope>IDENTIFICATION</scope>
</reference>
<dbReference type="Pfam" id="PF13968">
    <property type="entry name" value="DUF4220"/>
    <property type="match status" value="1"/>
</dbReference>
<sequence>MAAFAEYQVSRGVYRRSYSGWKDVSKVVDMEASLMYDMLYTKASVIHTWAGYIIRVLSPPATGTALYLYHIKDGQALESADQTVTYTLLAGTLVLDVIWLLRALGCSWTYVFLVDREQGQEEESRLVCRRRRNLWGNLLAGPSEEGKSSGCNAIMVLAPSHPRFSGSVPAPTEKRLKWPQGRLEKISCFFAGIGKKKIDVKDELLEAMCTHVLLEPGTTVGRSLTRELDDYMRSNREQYSFESNLIAFHLATNIFLLCKPTWIESEASAKYEKQIRALSDYMMFLLAQRKHMVLKSGDEGSDYKKSCLDLKEIWRIRGTSGSATTRATRLANTLLFMDATQGSNRKSSLLSNRNKTLALGAYWALKLLRELGAIVWSIGVEPLLLPD</sequence>
<evidence type="ECO:0000259" key="1">
    <source>
        <dbReference type="Pfam" id="PF13968"/>
    </source>
</evidence>
<evidence type="ECO:0000313" key="2">
    <source>
        <dbReference type="EnsemblPlants" id="EMT09252"/>
    </source>
</evidence>
<dbReference type="AlphaFoldDB" id="M8AXT1"/>
<dbReference type="ExpressionAtlas" id="M8AXT1">
    <property type="expression patterns" value="baseline"/>
</dbReference>
<organism evidence="2">
    <name type="scientific">Aegilops tauschii</name>
    <name type="common">Tausch's goatgrass</name>
    <name type="synonym">Aegilops squarrosa</name>
    <dbReference type="NCBI Taxonomy" id="37682"/>
    <lineage>
        <taxon>Eukaryota</taxon>
        <taxon>Viridiplantae</taxon>
        <taxon>Streptophyta</taxon>
        <taxon>Embryophyta</taxon>
        <taxon>Tracheophyta</taxon>
        <taxon>Spermatophyta</taxon>
        <taxon>Magnoliopsida</taxon>
        <taxon>Liliopsida</taxon>
        <taxon>Poales</taxon>
        <taxon>Poaceae</taxon>
        <taxon>BOP clade</taxon>
        <taxon>Pooideae</taxon>
        <taxon>Triticodae</taxon>
        <taxon>Triticeae</taxon>
        <taxon>Triticinae</taxon>
        <taxon>Aegilops</taxon>
    </lineage>
</organism>
<name>M8AXT1_AEGTA</name>
<dbReference type="PANTHER" id="PTHR31325">
    <property type="entry name" value="OS01G0798800 PROTEIN-RELATED"/>
    <property type="match status" value="1"/>
</dbReference>
<proteinExistence type="predicted"/>
<protein>
    <recommendedName>
        <fullName evidence="1">DUF4220 domain-containing protein</fullName>
    </recommendedName>
</protein>
<dbReference type="EnsemblPlants" id="EMT09252">
    <property type="protein sequence ID" value="EMT09252"/>
    <property type="gene ID" value="F775_13705"/>
</dbReference>
<accession>M8AXT1</accession>